<keyword evidence="3 4" id="KW-0472">Membrane</keyword>
<dbReference type="EC" id="2.4.1.129" evidence="7"/>
<evidence type="ECO:0000313" key="7">
    <source>
        <dbReference type="EMBL" id="ACB94336.1"/>
    </source>
</evidence>
<accession>B2IGF4</accession>
<protein>
    <submittedName>
        <fullName evidence="7">Peptidoglycan glycosyltransferase</fullName>
        <ecNumber evidence="7">2.4.1.129</ecNumber>
    </submittedName>
</protein>
<dbReference type="Gene3D" id="3.90.1310.10">
    <property type="entry name" value="Penicillin-binding protein 2a (Domain 2)"/>
    <property type="match status" value="1"/>
</dbReference>
<dbReference type="InterPro" id="IPR001460">
    <property type="entry name" value="PCN-bd_Tpept"/>
</dbReference>
<dbReference type="SUPFAM" id="SSF56601">
    <property type="entry name" value="beta-lactamase/transpeptidase-like"/>
    <property type="match status" value="1"/>
</dbReference>
<dbReference type="GO" id="GO:0008658">
    <property type="term" value="F:penicillin binding"/>
    <property type="evidence" value="ECO:0007669"/>
    <property type="project" value="InterPro"/>
</dbReference>
<name>B2IGF4_BEII9</name>
<feature type="transmembrane region" description="Helical" evidence="4">
    <location>
        <begin position="62"/>
        <end position="83"/>
    </location>
</feature>
<dbReference type="GO" id="GO:0005886">
    <property type="term" value="C:plasma membrane"/>
    <property type="evidence" value="ECO:0007669"/>
    <property type="project" value="TreeGrafter"/>
</dbReference>
<dbReference type="Gene3D" id="3.30.450.330">
    <property type="match status" value="1"/>
</dbReference>
<dbReference type="InterPro" id="IPR036138">
    <property type="entry name" value="PBP_dimer_sf"/>
</dbReference>
<organism evidence="7 8">
    <name type="scientific">Beijerinckia indica subsp. indica (strain ATCC 9039 / DSM 1715 / NCIMB 8712)</name>
    <dbReference type="NCBI Taxonomy" id="395963"/>
    <lineage>
        <taxon>Bacteria</taxon>
        <taxon>Pseudomonadati</taxon>
        <taxon>Pseudomonadota</taxon>
        <taxon>Alphaproteobacteria</taxon>
        <taxon>Hyphomicrobiales</taxon>
        <taxon>Beijerinckiaceae</taxon>
        <taxon>Beijerinckia</taxon>
    </lineage>
</organism>
<dbReference type="InterPro" id="IPR005311">
    <property type="entry name" value="PBP_dimer"/>
</dbReference>
<dbReference type="Pfam" id="PF03717">
    <property type="entry name" value="PBP_dimer"/>
    <property type="match status" value="1"/>
</dbReference>
<dbReference type="PANTHER" id="PTHR30627:SF1">
    <property type="entry name" value="PEPTIDOGLYCAN D,D-TRANSPEPTIDASE FTSI"/>
    <property type="match status" value="1"/>
</dbReference>
<keyword evidence="8" id="KW-1185">Reference proteome</keyword>
<feature type="domain" description="Penicillin-binding protein dimerisation" evidence="6">
    <location>
        <begin position="99"/>
        <end position="206"/>
    </location>
</feature>
<feature type="domain" description="Penicillin-binding protein transpeptidase" evidence="5">
    <location>
        <begin position="272"/>
        <end position="559"/>
    </location>
</feature>
<keyword evidence="7" id="KW-0808">Transferase</keyword>
<dbReference type="HOGENOM" id="CLU_009289_6_2_5"/>
<dbReference type="Pfam" id="PF00905">
    <property type="entry name" value="Transpeptidase"/>
    <property type="match status" value="1"/>
</dbReference>
<evidence type="ECO:0000256" key="3">
    <source>
        <dbReference type="ARBA" id="ARBA00023136"/>
    </source>
</evidence>
<dbReference type="PANTHER" id="PTHR30627">
    <property type="entry name" value="PEPTIDOGLYCAN D,D-TRANSPEPTIDASE"/>
    <property type="match status" value="1"/>
</dbReference>
<dbReference type="AlphaFoldDB" id="B2IGF4"/>
<dbReference type="eggNOG" id="COG0768">
    <property type="taxonomic scope" value="Bacteria"/>
</dbReference>
<evidence type="ECO:0000256" key="4">
    <source>
        <dbReference type="SAM" id="Phobius"/>
    </source>
</evidence>
<gene>
    <name evidence="7" type="ordered locus">Bind_0686</name>
</gene>
<dbReference type="Gene3D" id="3.40.710.10">
    <property type="entry name" value="DD-peptidase/beta-lactamase superfamily"/>
    <property type="match status" value="1"/>
</dbReference>
<dbReference type="KEGG" id="bid:Bind_0686"/>
<reference evidence="8" key="1">
    <citation type="submission" date="2008-03" db="EMBL/GenBank/DDBJ databases">
        <title>Complete sequence of chromosome of Beijerinckia indica subsp. indica ATCC 9039.</title>
        <authorList>
            <consortium name="US DOE Joint Genome Institute"/>
            <person name="Copeland A."/>
            <person name="Lucas S."/>
            <person name="Lapidus A."/>
            <person name="Glavina del Rio T."/>
            <person name="Dalin E."/>
            <person name="Tice H."/>
            <person name="Bruce D."/>
            <person name="Goodwin L."/>
            <person name="Pitluck S."/>
            <person name="LaButti K."/>
            <person name="Schmutz J."/>
            <person name="Larimer F."/>
            <person name="Land M."/>
            <person name="Hauser L."/>
            <person name="Kyrpides N."/>
            <person name="Mikhailova N."/>
            <person name="Dunfield P.F."/>
            <person name="Dedysh S.N."/>
            <person name="Liesack W."/>
            <person name="Saw J.H."/>
            <person name="Alam M."/>
            <person name="Chen Y."/>
            <person name="Murrell J.C."/>
            <person name="Richardson P."/>
        </authorList>
    </citation>
    <scope>NUCLEOTIDE SEQUENCE [LARGE SCALE GENOMIC DNA]</scope>
    <source>
        <strain evidence="8">ATCC 9039 / DSM 1715 / NCIMB 8712</strain>
    </source>
</reference>
<evidence type="ECO:0000256" key="1">
    <source>
        <dbReference type="ARBA" id="ARBA00004370"/>
    </source>
</evidence>
<dbReference type="RefSeq" id="WP_012383694.1">
    <property type="nucleotide sequence ID" value="NC_010581.1"/>
</dbReference>
<reference evidence="7 8" key="2">
    <citation type="journal article" date="2010" name="J. Bacteriol.">
        <title>Complete genome sequence of Beijerinckia indica subsp. indica.</title>
        <authorList>
            <person name="Tamas I."/>
            <person name="Dedysh S.N."/>
            <person name="Liesack W."/>
            <person name="Stott M.B."/>
            <person name="Alam M."/>
            <person name="Murrell J.C."/>
            <person name="Dunfield P.F."/>
        </authorList>
    </citation>
    <scope>NUCLEOTIDE SEQUENCE [LARGE SCALE GENOMIC DNA]</scope>
    <source>
        <strain evidence="8">ATCC 9039 / DSM 1715 / NCIMB 8712</strain>
    </source>
</reference>
<dbReference type="Proteomes" id="UP000001695">
    <property type="component" value="Chromosome"/>
</dbReference>
<proteinExistence type="predicted"/>
<keyword evidence="2" id="KW-0378">Hydrolase</keyword>
<keyword evidence="2" id="KW-0645">Protease</keyword>
<dbReference type="GO" id="GO:0071555">
    <property type="term" value="P:cell wall organization"/>
    <property type="evidence" value="ECO:0007669"/>
    <property type="project" value="TreeGrafter"/>
</dbReference>
<evidence type="ECO:0000313" key="8">
    <source>
        <dbReference type="Proteomes" id="UP000001695"/>
    </source>
</evidence>
<dbReference type="InterPro" id="IPR050515">
    <property type="entry name" value="Beta-lactam/transpept"/>
</dbReference>
<dbReference type="EMBL" id="CP001016">
    <property type="protein sequence ID" value="ACB94336.1"/>
    <property type="molecule type" value="Genomic_DNA"/>
</dbReference>
<keyword evidence="7" id="KW-0328">Glycosyltransferase</keyword>
<dbReference type="STRING" id="395963.Bind_0686"/>
<sequence>MEMDPRMTPIPDPHAPVMPSPVMPPPTADGAARPAVERRGWKQRIAPFFGTRLSKSSGRAKLIALGFLGLYGIIGGKLVYFGLHPEAPQEAKRSGDQVAAARPDLLDRNGEVLATDVKVMSVFAEPRRIIDKDEAVELLTAVLPDIDARDLRQRLGSRKGFIWVKRAITPKQREEVHRLGLPGVGFLAENKRVYPNGPIAAHVLGFANLDGVGISGLEKYIDGQGLADLHGAGFSLTQQDLKPIVTSLDLKATYAVRDELAKGIAHFKAKAGAACILDVNTGEVIAMASLPDYDPNTPADALDPNHINRLSVGVYEMGSTFKAISIAMALEGNRVNLNSRIDARDSLRYGRFTIHDFHAQHRMLSVPEVFTYSSNIGTARMALMVGVEGHKAFLRKMGQLNRLTTELPESAEPLVPRNWGELNTMTIAFGQGLNVAPLQATMAVGALVNGGLLIKPTFLKRSEEEAKRNVPRVVRPETSESMRYLMRLNAEIGSARLVDIKGYFIGGKTGTADKIVHGHYAKDKVFTTFMAIMPADKPKYLFLTLMDEPQGLPETGGYRTAAWNSGSVTARIIERTGPLLGIPPRLELPTQPFPLLAKLGYGIANVPQTSRGEH</sequence>
<evidence type="ECO:0000256" key="2">
    <source>
        <dbReference type="ARBA" id="ARBA00022645"/>
    </source>
</evidence>
<dbReference type="GO" id="GO:0004180">
    <property type="term" value="F:carboxypeptidase activity"/>
    <property type="evidence" value="ECO:0007669"/>
    <property type="project" value="UniProtKB-KW"/>
</dbReference>
<dbReference type="GO" id="GO:0016757">
    <property type="term" value="F:glycosyltransferase activity"/>
    <property type="evidence" value="ECO:0007669"/>
    <property type="project" value="UniProtKB-KW"/>
</dbReference>
<keyword evidence="4" id="KW-1133">Transmembrane helix</keyword>
<keyword evidence="2" id="KW-0121">Carboxypeptidase</keyword>
<dbReference type="SUPFAM" id="SSF56519">
    <property type="entry name" value="Penicillin binding protein dimerisation domain"/>
    <property type="match status" value="1"/>
</dbReference>
<evidence type="ECO:0000259" key="6">
    <source>
        <dbReference type="Pfam" id="PF03717"/>
    </source>
</evidence>
<evidence type="ECO:0000259" key="5">
    <source>
        <dbReference type="Pfam" id="PF00905"/>
    </source>
</evidence>
<keyword evidence="4" id="KW-0812">Transmembrane</keyword>
<comment type="subcellular location">
    <subcellularLocation>
        <location evidence="1">Membrane</location>
    </subcellularLocation>
</comment>
<dbReference type="InterPro" id="IPR012338">
    <property type="entry name" value="Beta-lactam/transpept-like"/>
</dbReference>